<feature type="compositionally biased region" description="Low complexity" evidence="7">
    <location>
        <begin position="1139"/>
        <end position="1165"/>
    </location>
</feature>
<evidence type="ECO:0000313" key="10">
    <source>
        <dbReference type="EMBL" id="OZG65181.1"/>
    </source>
</evidence>
<feature type="transmembrane region" description="Helical" evidence="8">
    <location>
        <begin position="799"/>
        <end position="828"/>
    </location>
</feature>
<gene>
    <name evidence="10" type="ORF">BHAP_0685</name>
</gene>
<sequence>MVRVASIFSRFSRAFVRAFPHAFAADMLRCWLRSWKRFASIAVITLLGVAVLTGIYAGCRDAFRAAGRFYESQGLHDVQVLSTYGLTDDDVAALRAIDGVATVQPERSQTATFNVDGSKKIVTLREIGSDGLDQPYLQHGRMPSAAGEVAVTQGFLNDSGLRIGSSVTVTPVESSSAVLAGSEDSDGSSSTTTSDQSSGAADDTAGLTGNADDSSGNSLSDSSSSDGVTTTTSGEESSSSVGQAARFPTDLTIVGVVIEPQDLSNPNGYSAMTSFRSTTTQDYTFFASSAGVTGTIYTAINLSVAGAAGLDTFSSAYDDAIREVADRIEQQVQTERQRARRDQIVADAQTQLDDARNDATRQLADAQAEIDRNSAELDANAATLADGRKQLADQQTTLTDGERQLADGRSQLATARTQIAQGRKQIADARTQLELGKSQLVDARRQLDSAQAELTTNRTKVEQGLTQIDQGLAQIDQMLPLIEQGLDLLEQIEAGVSDEMSGASGVSGVSDETDSGVESLNLLDETHASESDNGMESRDSTDSERNDANATTESPLWQAARQLLEQLGITVPDLPSIDDLTAQLTAKRDELTAQRDQLAQQRAQLQATLDTTIIPAQATLDEQNVQLTAKERETAEGERELNAQSAELETNAAELETRSAQLEAKAAELASGRAQLEAAQRKLDDGEQQLADGRKQLEDAQSQLDTKRNDANTEFARQQRRIDNVANARWYVQTRASLGGFSAFKSDISSIESIGRAFPIVFLLVAVLMSLTTMTRMVEEDRGLIGTYLGLGYSGGLVAARYVLFALLACLIGGGLGLAAGFLGIPAFLLVVIEGLYVLPGVRLEYDWVYGTGGVLLFVIGVVVATVLACRGELRQTPSALMRPKAPKAGARILLERVRPVWSRLNFLNKVTARNIVRFKSRLVMTVGGVAGCTALIVCGFAINDSVAMTGPTQYRGIYRYDAMVVAADNDAAAMRARIASDGKTREMLSVRIESGELSVDNTTGTSSESGGTAGKSESIQLTIVPRESLNKLNDMVALQSVSKHKTEVALDNSGVIVSQSAAHALSIESGNIVTLRGGDMTRANVTVAAVTRSLVGSDVYISETLYDQLFASDNATGTNADNGTNGTNQPANGADSNVATESSTSSELSAQQVTDQTDQSSQSPSTITWNAVLATLKGNVDEQIAYVNQLADDPSVMKAVSTADLKQRFGFDLMGAVVALIVGLAGALALVVLFTLANTNVSERVREMATLKVLGFFDGEVHRYVNREMMILTMLGVAVGLPLGRWIGGLLTAALAMPGLYFEVTVRWTSYLIAAGATLAFALLVQLLTNPVLDRIDPAASLKSVE</sequence>
<feature type="compositionally biased region" description="Low complexity" evidence="7">
    <location>
        <begin position="1118"/>
        <end position="1129"/>
    </location>
</feature>
<keyword evidence="6" id="KW-0175">Coiled coil</keyword>
<feature type="coiled-coil region" evidence="6">
    <location>
        <begin position="577"/>
        <end position="714"/>
    </location>
</feature>
<evidence type="ECO:0000256" key="3">
    <source>
        <dbReference type="ARBA" id="ARBA00022692"/>
    </source>
</evidence>
<feature type="transmembrane region" description="Helical" evidence="8">
    <location>
        <begin position="1214"/>
        <end position="1237"/>
    </location>
</feature>
<organism evidence="10 11">
    <name type="scientific">Bifidobacterium hapali</name>
    <dbReference type="NCBI Taxonomy" id="1630172"/>
    <lineage>
        <taxon>Bacteria</taxon>
        <taxon>Bacillati</taxon>
        <taxon>Actinomycetota</taxon>
        <taxon>Actinomycetes</taxon>
        <taxon>Bifidobacteriales</taxon>
        <taxon>Bifidobacteriaceae</taxon>
        <taxon>Bifidobacterium</taxon>
    </lineage>
</organism>
<feature type="region of interest" description="Disordered" evidence="7">
    <location>
        <begin position="175"/>
        <end position="244"/>
    </location>
</feature>
<dbReference type="GO" id="GO:0005886">
    <property type="term" value="C:plasma membrane"/>
    <property type="evidence" value="ECO:0007669"/>
    <property type="project" value="UniProtKB-SubCell"/>
</dbReference>
<feature type="transmembrane region" description="Helical" evidence="8">
    <location>
        <begin position="848"/>
        <end position="870"/>
    </location>
</feature>
<feature type="transmembrane region" description="Helical" evidence="8">
    <location>
        <begin position="1272"/>
        <end position="1297"/>
    </location>
</feature>
<feature type="transmembrane region" description="Helical" evidence="8">
    <location>
        <begin position="1309"/>
        <end position="1329"/>
    </location>
</feature>
<protein>
    <submittedName>
        <fullName evidence="10">Efflux ABC transporter, permease protein</fullName>
    </submittedName>
</protein>
<comment type="caution">
    <text evidence="10">The sequence shown here is derived from an EMBL/GenBank/DDBJ whole genome shotgun (WGS) entry which is preliminary data.</text>
</comment>
<keyword evidence="11" id="KW-1185">Reference proteome</keyword>
<evidence type="ECO:0000259" key="9">
    <source>
        <dbReference type="Pfam" id="PF02687"/>
    </source>
</evidence>
<name>A0A261G176_9BIFI</name>
<evidence type="ECO:0000256" key="4">
    <source>
        <dbReference type="ARBA" id="ARBA00022989"/>
    </source>
</evidence>
<dbReference type="Gene3D" id="1.10.287.1490">
    <property type="match status" value="2"/>
</dbReference>
<dbReference type="PANTHER" id="PTHR30287:SF1">
    <property type="entry name" value="INNER MEMBRANE PROTEIN"/>
    <property type="match status" value="1"/>
</dbReference>
<feature type="coiled-coil region" evidence="6">
    <location>
        <begin position="345"/>
        <end position="376"/>
    </location>
</feature>
<evidence type="ECO:0000313" key="11">
    <source>
        <dbReference type="Proteomes" id="UP000216074"/>
    </source>
</evidence>
<dbReference type="InterPro" id="IPR003838">
    <property type="entry name" value="ABC3_permease_C"/>
</dbReference>
<dbReference type="Proteomes" id="UP000216074">
    <property type="component" value="Unassembled WGS sequence"/>
</dbReference>
<comment type="subcellular location">
    <subcellularLocation>
        <location evidence="1">Cell membrane</location>
        <topology evidence="1">Multi-pass membrane protein</topology>
    </subcellularLocation>
</comment>
<dbReference type="InterPro" id="IPR038766">
    <property type="entry name" value="Membrane_comp_ABC_pdt"/>
</dbReference>
<dbReference type="EMBL" id="MWWY01000014">
    <property type="protein sequence ID" value="OZG65181.1"/>
    <property type="molecule type" value="Genomic_DNA"/>
</dbReference>
<evidence type="ECO:0000256" key="5">
    <source>
        <dbReference type="ARBA" id="ARBA00023136"/>
    </source>
</evidence>
<feature type="compositionally biased region" description="Basic and acidic residues" evidence="7">
    <location>
        <begin position="524"/>
        <end position="547"/>
    </location>
</feature>
<accession>A0A261G176</accession>
<feature type="domain" description="ABC3 transporter permease C-terminal" evidence="9">
    <location>
        <begin position="757"/>
        <end position="867"/>
    </location>
</feature>
<evidence type="ECO:0000256" key="7">
    <source>
        <dbReference type="SAM" id="MobiDB-lite"/>
    </source>
</evidence>
<evidence type="ECO:0000256" key="8">
    <source>
        <dbReference type="SAM" id="Phobius"/>
    </source>
</evidence>
<feature type="domain" description="ABC3 transporter permease C-terminal" evidence="9">
    <location>
        <begin position="1221"/>
        <end position="1326"/>
    </location>
</feature>
<evidence type="ECO:0000256" key="2">
    <source>
        <dbReference type="ARBA" id="ARBA00022475"/>
    </source>
</evidence>
<reference evidence="10 11" key="1">
    <citation type="journal article" date="2017" name="BMC Genomics">
        <title>Comparative genomic and phylogenomic analyses of the Bifidobacteriaceae family.</title>
        <authorList>
            <person name="Lugli G.A."/>
            <person name="Milani C."/>
            <person name="Turroni F."/>
            <person name="Duranti S."/>
            <person name="Mancabelli L."/>
            <person name="Mangifesta M."/>
            <person name="Ferrario C."/>
            <person name="Modesto M."/>
            <person name="Mattarelli P."/>
            <person name="Jiri K."/>
            <person name="van Sinderen D."/>
            <person name="Ventura M."/>
        </authorList>
    </citation>
    <scope>NUCLEOTIDE SEQUENCE [LARGE SCALE GENOMIC DNA]</scope>
    <source>
        <strain evidence="10 11">DSM 100202</strain>
    </source>
</reference>
<feature type="transmembrane region" description="Helical" evidence="8">
    <location>
        <begin position="923"/>
        <end position="943"/>
    </location>
</feature>
<evidence type="ECO:0000256" key="1">
    <source>
        <dbReference type="ARBA" id="ARBA00004651"/>
    </source>
</evidence>
<feature type="region of interest" description="Disordered" evidence="7">
    <location>
        <begin position="1118"/>
        <end position="1165"/>
    </location>
</feature>
<feature type="transmembrane region" description="Helical" evidence="8">
    <location>
        <begin position="38"/>
        <end position="58"/>
    </location>
</feature>
<feature type="region of interest" description="Disordered" evidence="7">
    <location>
        <begin position="524"/>
        <end position="553"/>
    </location>
</feature>
<feature type="compositionally biased region" description="Low complexity" evidence="7">
    <location>
        <begin position="175"/>
        <end position="242"/>
    </location>
</feature>
<evidence type="ECO:0000256" key="6">
    <source>
        <dbReference type="SAM" id="Coils"/>
    </source>
</evidence>
<dbReference type="PANTHER" id="PTHR30287">
    <property type="entry name" value="MEMBRANE COMPONENT OF PREDICTED ABC SUPERFAMILY METABOLITE UPTAKE TRANSPORTER"/>
    <property type="match status" value="1"/>
</dbReference>
<keyword evidence="2" id="KW-1003">Cell membrane</keyword>
<feature type="coiled-coil region" evidence="6">
    <location>
        <begin position="412"/>
        <end position="460"/>
    </location>
</feature>
<keyword evidence="5 8" id="KW-0472">Membrane</keyword>
<keyword evidence="4 8" id="KW-1133">Transmembrane helix</keyword>
<dbReference type="Pfam" id="PF02687">
    <property type="entry name" value="FtsX"/>
    <property type="match status" value="2"/>
</dbReference>
<proteinExistence type="predicted"/>
<keyword evidence="3 8" id="KW-0812">Transmembrane</keyword>